<dbReference type="AlphaFoldDB" id="A0A5N6SQP8"/>
<dbReference type="RefSeq" id="XP_031913079.1">
    <property type="nucleotide sequence ID" value="XM_032064236.1"/>
</dbReference>
<dbReference type="GeneID" id="43648446"/>
<sequence length="166" mass="19074">MSTSLRDGSLPGCIPRDREQNGTSTLQTCSLECLGPCKRALRRHRKVLPTYRDIHARLLNLIHTAPPYVPAQPGNARRIIPLGKKKILLQTLLEGSRDLRGHTPYSSPKRVLDRHQRADRYLPTTKCLSGRYRRRPMMSKFSIFSILRDIRRPFVHAVQIQDNASR</sequence>
<evidence type="ECO:0000313" key="2">
    <source>
        <dbReference type="EMBL" id="KAE8137016.1"/>
    </source>
</evidence>
<organism evidence="2 3">
    <name type="scientific">Aspergillus pseudotamarii</name>
    <dbReference type="NCBI Taxonomy" id="132259"/>
    <lineage>
        <taxon>Eukaryota</taxon>
        <taxon>Fungi</taxon>
        <taxon>Dikarya</taxon>
        <taxon>Ascomycota</taxon>
        <taxon>Pezizomycotina</taxon>
        <taxon>Eurotiomycetes</taxon>
        <taxon>Eurotiomycetidae</taxon>
        <taxon>Eurotiales</taxon>
        <taxon>Aspergillaceae</taxon>
        <taxon>Aspergillus</taxon>
        <taxon>Aspergillus subgen. Circumdati</taxon>
    </lineage>
</organism>
<gene>
    <name evidence="2" type="ORF">BDV38DRAFT_98999</name>
</gene>
<keyword evidence="3" id="KW-1185">Reference proteome</keyword>
<accession>A0A5N6SQP8</accession>
<feature type="region of interest" description="Disordered" evidence="1">
    <location>
        <begin position="1"/>
        <end position="21"/>
    </location>
</feature>
<dbReference type="EMBL" id="ML743580">
    <property type="protein sequence ID" value="KAE8137016.1"/>
    <property type="molecule type" value="Genomic_DNA"/>
</dbReference>
<reference evidence="2 3" key="1">
    <citation type="submission" date="2019-04" db="EMBL/GenBank/DDBJ databases">
        <title>Friends and foes A comparative genomics study of 23 Aspergillus species from section Flavi.</title>
        <authorList>
            <consortium name="DOE Joint Genome Institute"/>
            <person name="Kjaerbolling I."/>
            <person name="Vesth T."/>
            <person name="Frisvad J.C."/>
            <person name="Nybo J.L."/>
            <person name="Theobald S."/>
            <person name="Kildgaard S."/>
            <person name="Isbrandt T."/>
            <person name="Kuo A."/>
            <person name="Sato A."/>
            <person name="Lyhne E.K."/>
            <person name="Kogle M.E."/>
            <person name="Wiebenga A."/>
            <person name="Kun R.S."/>
            <person name="Lubbers R.J."/>
            <person name="Makela M.R."/>
            <person name="Barry K."/>
            <person name="Chovatia M."/>
            <person name="Clum A."/>
            <person name="Daum C."/>
            <person name="Haridas S."/>
            <person name="He G."/>
            <person name="LaButti K."/>
            <person name="Lipzen A."/>
            <person name="Mondo S."/>
            <person name="Riley R."/>
            <person name="Salamov A."/>
            <person name="Simmons B.A."/>
            <person name="Magnuson J.K."/>
            <person name="Henrissat B."/>
            <person name="Mortensen U.H."/>
            <person name="Larsen T.O."/>
            <person name="Devries R.P."/>
            <person name="Grigoriev I.V."/>
            <person name="Machida M."/>
            <person name="Baker S.E."/>
            <person name="Andersen M.R."/>
        </authorList>
    </citation>
    <scope>NUCLEOTIDE SEQUENCE [LARGE SCALE GENOMIC DNA]</scope>
    <source>
        <strain evidence="2 3">CBS 117625</strain>
    </source>
</reference>
<protein>
    <submittedName>
        <fullName evidence="2">Uncharacterized protein</fullName>
    </submittedName>
</protein>
<proteinExistence type="predicted"/>
<dbReference type="OrthoDB" id="10437094at2759"/>
<name>A0A5N6SQP8_ASPPS</name>
<evidence type="ECO:0000256" key="1">
    <source>
        <dbReference type="SAM" id="MobiDB-lite"/>
    </source>
</evidence>
<dbReference type="Proteomes" id="UP000325672">
    <property type="component" value="Unassembled WGS sequence"/>
</dbReference>
<evidence type="ECO:0000313" key="3">
    <source>
        <dbReference type="Proteomes" id="UP000325672"/>
    </source>
</evidence>